<organism evidence="1 2">
    <name type="scientific">Paenochrobactrum gallinarii</name>
    <dbReference type="NCBI Taxonomy" id="643673"/>
    <lineage>
        <taxon>Bacteria</taxon>
        <taxon>Pseudomonadati</taxon>
        <taxon>Pseudomonadota</taxon>
        <taxon>Alphaproteobacteria</taxon>
        <taxon>Hyphomicrobiales</taxon>
        <taxon>Brucellaceae</taxon>
        <taxon>Paenochrobactrum</taxon>
    </lineage>
</organism>
<proteinExistence type="predicted"/>
<name>A0A841M1I8_9HYPH</name>
<reference evidence="1 2" key="1">
    <citation type="submission" date="2020-08" db="EMBL/GenBank/DDBJ databases">
        <title>Genomic Encyclopedia of Type Strains, Phase IV (KMG-IV): sequencing the most valuable type-strain genomes for metagenomic binning, comparative biology and taxonomic classification.</title>
        <authorList>
            <person name="Goeker M."/>
        </authorList>
    </citation>
    <scope>NUCLEOTIDE SEQUENCE [LARGE SCALE GENOMIC DNA]</scope>
    <source>
        <strain evidence="1 2">DSM 22336</strain>
    </source>
</reference>
<dbReference type="AlphaFoldDB" id="A0A841M1I8"/>
<gene>
    <name evidence="1" type="ORF">FHS77_003194</name>
</gene>
<keyword evidence="2" id="KW-1185">Reference proteome</keyword>
<protein>
    <submittedName>
        <fullName evidence="1">Uncharacterized protein</fullName>
    </submittedName>
</protein>
<accession>A0A841M1I8</accession>
<evidence type="ECO:0000313" key="1">
    <source>
        <dbReference type="EMBL" id="MBB6262612.1"/>
    </source>
</evidence>
<dbReference type="Proteomes" id="UP000555393">
    <property type="component" value="Unassembled WGS sequence"/>
</dbReference>
<evidence type="ECO:0000313" key="2">
    <source>
        <dbReference type="Proteomes" id="UP000555393"/>
    </source>
</evidence>
<sequence length="44" mass="5056">MTTFSGVLLVVIAFLTKPRAATRSRRSDNRKSRVCLLRSTVRYK</sequence>
<dbReference type="EMBL" id="JACIIU010000049">
    <property type="protein sequence ID" value="MBB6262612.1"/>
    <property type="molecule type" value="Genomic_DNA"/>
</dbReference>
<comment type="caution">
    <text evidence="1">The sequence shown here is derived from an EMBL/GenBank/DDBJ whole genome shotgun (WGS) entry which is preliminary data.</text>
</comment>